<dbReference type="Proteomes" id="UP000777438">
    <property type="component" value="Unassembled WGS sequence"/>
</dbReference>
<dbReference type="Pfam" id="PF03330">
    <property type="entry name" value="DPBB_1"/>
    <property type="match status" value="1"/>
</dbReference>
<evidence type="ECO:0000256" key="2">
    <source>
        <dbReference type="SAM" id="SignalP"/>
    </source>
</evidence>
<dbReference type="CDD" id="cd22191">
    <property type="entry name" value="DPBB_RlpA_EXP_N-like"/>
    <property type="match status" value="1"/>
</dbReference>
<reference evidence="4 5" key="1">
    <citation type="journal article" date="2021" name="Nat. Commun.">
        <title>Genetic determinants of endophytism in the Arabidopsis root mycobiome.</title>
        <authorList>
            <person name="Mesny F."/>
            <person name="Miyauchi S."/>
            <person name="Thiergart T."/>
            <person name="Pickel B."/>
            <person name="Atanasova L."/>
            <person name="Karlsson M."/>
            <person name="Huettel B."/>
            <person name="Barry K.W."/>
            <person name="Haridas S."/>
            <person name="Chen C."/>
            <person name="Bauer D."/>
            <person name="Andreopoulos W."/>
            <person name="Pangilinan J."/>
            <person name="LaButti K."/>
            <person name="Riley R."/>
            <person name="Lipzen A."/>
            <person name="Clum A."/>
            <person name="Drula E."/>
            <person name="Henrissat B."/>
            <person name="Kohler A."/>
            <person name="Grigoriev I.V."/>
            <person name="Martin F.M."/>
            <person name="Hacquard S."/>
        </authorList>
    </citation>
    <scope>NUCLEOTIDE SEQUENCE [LARGE SCALE GENOMIC DNA]</scope>
    <source>
        <strain evidence="4 5">MPI-CAGE-CH-0241</strain>
    </source>
</reference>
<feature type="domain" description="RlpA-like protein double-psi beta-barrel" evidence="3">
    <location>
        <begin position="26"/>
        <end position="102"/>
    </location>
</feature>
<dbReference type="Gene3D" id="2.40.40.10">
    <property type="entry name" value="RlpA-like domain"/>
    <property type="match status" value="1"/>
</dbReference>
<feature type="chain" id="PRO_5040343589" evidence="2">
    <location>
        <begin position="18"/>
        <end position="119"/>
    </location>
</feature>
<evidence type="ECO:0000256" key="1">
    <source>
        <dbReference type="ARBA" id="ARBA00022729"/>
    </source>
</evidence>
<evidence type="ECO:0000259" key="3">
    <source>
        <dbReference type="Pfam" id="PF03330"/>
    </source>
</evidence>
<dbReference type="AlphaFoldDB" id="A0A9P8WEZ2"/>
<proteinExistence type="predicted"/>
<dbReference type="PANTHER" id="PTHR31836:SF28">
    <property type="entry name" value="SRCR DOMAIN-CONTAINING PROTEIN-RELATED"/>
    <property type="match status" value="1"/>
</dbReference>
<comment type="caution">
    <text evidence="4">The sequence shown here is derived from an EMBL/GenBank/DDBJ whole genome shotgun (WGS) entry which is preliminary data.</text>
</comment>
<keyword evidence="1 2" id="KW-0732">Signal</keyword>
<dbReference type="OrthoDB" id="406505at2759"/>
<dbReference type="InterPro" id="IPR036908">
    <property type="entry name" value="RlpA-like_sf"/>
</dbReference>
<dbReference type="EMBL" id="JAGPYM010000003">
    <property type="protein sequence ID" value="KAH6897360.1"/>
    <property type="molecule type" value="Genomic_DNA"/>
</dbReference>
<feature type="signal peptide" evidence="2">
    <location>
        <begin position="1"/>
        <end position="17"/>
    </location>
</feature>
<keyword evidence="5" id="KW-1185">Reference proteome</keyword>
<name>A0A9P8WEZ2_9HYPO</name>
<accession>A0A9P8WEZ2</accession>
<dbReference type="InterPro" id="IPR009009">
    <property type="entry name" value="RlpA-like_DPBB"/>
</dbReference>
<sequence length="119" mass="12334">MAIFKTLLLALPALALAAPTSINPRSTGSMTWYTPGLGACGQNNGENELVCAMSAGLYDANSPCGKSIKITGPAGSVTVKVVDRCVGCAYDDIDLSPAAFQKAIGELGIGRKNAQWEWA</sequence>
<gene>
    <name evidence="4" type="ORF">B0T10DRAFT_476676</name>
</gene>
<dbReference type="InterPro" id="IPR051477">
    <property type="entry name" value="Expansin_CellWall"/>
</dbReference>
<evidence type="ECO:0000313" key="4">
    <source>
        <dbReference type="EMBL" id="KAH6897360.1"/>
    </source>
</evidence>
<dbReference type="PANTHER" id="PTHR31836">
    <property type="match status" value="1"/>
</dbReference>
<organism evidence="4 5">
    <name type="scientific">Thelonectria olida</name>
    <dbReference type="NCBI Taxonomy" id="1576542"/>
    <lineage>
        <taxon>Eukaryota</taxon>
        <taxon>Fungi</taxon>
        <taxon>Dikarya</taxon>
        <taxon>Ascomycota</taxon>
        <taxon>Pezizomycotina</taxon>
        <taxon>Sordariomycetes</taxon>
        <taxon>Hypocreomycetidae</taxon>
        <taxon>Hypocreales</taxon>
        <taxon>Nectriaceae</taxon>
        <taxon>Thelonectria</taxon>
    </lineage>
</organism>
<protein>
    <submittedName>
        <fullName evidence="4">Non-catalytic module family expansin</fullName>
    </submittedName>
</protein>
<dbReference type="SUPFAM" id="SSF50685">
    <property type="entry name" value="Barwin-like endoglucanases"/>
    <property type="match status" value="1"/>
</dbReference>
<evidence type="ECO:0000313" key="5">
    <source>
        <dbReference type="Proteomes" id="UP000777438"/>
    </source>
</evidence>